<reference evidence="1" key="1">
    <citation type="submission" date="2016-08" db="EMBL/GenBank/DDBJ databases">
        <authorList>
            <person name="Seilhamer J.J."/>
        </authorList>
    </citation>
    <scope>NUCLEOTIDE SEQUENCE</scope>
    <source>
        <strain evidence="1">86</strain>
    </source>
</reference>
<dbReference type="EMBL" id="FMJD01000001">
    <property type="protein sequence ID" value="SCM70085.1"/>
    <property type="molecule type" value="Genomic_DNA"/>
</dbReference>
<evidence type="ECO:0000313" key="1">
    <source>
        <dbReference type="EMBL" id="SCM70085.1"/>
    </source>
</evidence>
<dbReference type="AlphaFoldDB" id="A0A212KXR0"/>
<sequence length="46" mass="5730">MRRPNRPETCLFRLIYYWTKHHTREWDVSSGIVSQRDPFACRNHMH</sequence>
<proteinExistence type="predicted"/>
<protein>
    <submittedName>
        <fullName evidence="1">Uncharacterized protein</fullName>
    </submittedName>
</protein>
<gene>
    <name evidence="1" type="ORF">KL86PLE_10033</name>
</gene>
<name>A0A212KXR0_9HYPH</name>
<accession>A0A212KXR0</accession>
<organism evidence="1">
    <name type="scientific">uncultured Pleomorphomonas sp</name>
    <dbReference type="NCBI Taxonomy" id="442121"/>
    <lineage>
        <taxon>Bacteria</taxon>
        <taxon>Pseudomonadati</taxon>
        <taxon>Pseudomonadota</taxon>
        <taxon>Alphaproteobacteria</taxon>
        <taxon>Hyphomicrobiales</taxon>
        <taxon>Pleomorphomonadaceae</taxon>
        <taxon>Pleomorphomonas</taxon>
        <taxon>environmental samples</taxon>
    </lineage>
</organism>